<dbReference type="STRING" id="1314790.A0A1Y1YTJ1"/>
<dbReference type="Proteomes" id="UP000193498">
    <property type="component" value="Unassembled WGS sequence"/>
</dbReference>
<comment type="caution">
    <text evidence="1">The sequence shown here is derived from an EMBL/GenBank/DDBJ whole genome shotgun (WGS) entry which is preliminary data.</text>
</comment>
<dbReference type="Gene3D" id="3.40.50.720">
    <property type="entry name" value="NAD(P)-binding Rossmann-like Domain"/>
    <property type="match status" value="1"/>
</dbReference>
<dbReference type="EMBL" id="MCFE01000073">
    <property type="protein sequence ID" value="ORY01134.1"/>
    <property type="molecule type" value="Genomic_DNA"/>
</dbReference>
<accession>A0A1Y1YTJ1</accession>
<dbReference type="GO" id="GO:0016616">
    <property type="term" value="F:oxidoreductase activity, acting on the CH-OH group of donors, NAD or NADP as acceptor"/>
    <property type="evidence" value="ECO:0007669"/>
    <property type="project" value="TreeGrafter"/>
</dbReference>
<dbReference type="PANTHER" id="PTHR45458:SF1">
    <property type="entry name" value="SHORT CHAIN DEHYDROGENASE"/>
    <property type="match status" value="1"/>
</dbReference>
<evidence type="ECO:0000313" key="1">
    <source>
        <dbReference type="EMBL" id="ORY01134.1"/>
    </source>
</evidence>
<proteinExistence type="predicted"/>
<dbReference type="InterPro" id="IPR036291">
    <property type="entry name" value="NAD(P)-bd_dom_sf"/>
</dbReference>
<dbReference type="PRINTS" id="PR00081">
    <property type="entry name" value="GDHRDH"/>
</dbReference>
<dbReference type="InParanoid" id="A0A1Y1YTJ1"/>
<evidence type="ECO:0000313" key="2">
    <source>
        <dbReference type="Proteomes" id="UP000193498"/>
    </source>
</evidence>
<name>A0A1Y1YTJ1_9FUNG</name>
<protein>
    <submittedName>
        <fullName evidence="1">NAD-P-binding protein</fullName>
    </submittedName>
</protein>
<dbReference type="InterPro" id="IPR002347">
    <property type="entry name" value="SDR_fam"/>
</dbReference>
<dbReference type="SUPFAM" id="SSF51735">
    <property type="entry name" value="NAD(P)-binding Rossmann-fold domains"/>
    <property type="match status" value="1"/>
</dbReference>
<dbReference type="PANTHER" id="PTHR45458">
    <property type="entry name" value="SHORT-CHAIN DEHYDROGENASE/REDUCTASE SDR"/>
    <property type="match status" value="1"/>
</dbReference>
<dbReference type="Pfam" id="PF00106">
    <property type="entry name" value="adh_short"/>
    <property type="match status" value="1"/>
</dbReference>
<sequence>MSQYIVTGASRGLGLEFVRQILGKPGTKVFACCRNPQAATRLEELRRQAGKRLSIHQLDVTSEISIQRSVQEISKLADNGVDILINNAGIMGVAEGLTNVSKTELEELFTTNVTGPVLLVQSFLALLRQGQKPKIINISSGYGSLELNSNVPSSMAICLLATACFSEELKKEGIAVLSLDPGWVQTDMGGANASLTPHESISGMLQVIDSLTLASSGRFISYNGRQLPW</sequence>
<dbReference type="OrthoDB" id="9876299at2759"/>
<dbReference type="FunCoup" id="A0A1Y1YTJ1">
    <property type="interactions" value="179"/>
</dbReference>
<keyword evidence="2" id="KW-1185">Reference proteome</keyword>
<dbReference type="InterPro" id="IPR052184">
    <property type="entry name" value="SDR_enzymes"/>
</dbReference>
<gene>
    <name evidence="1" type="ORF">K493DRAFT_323514</name>
</gene>
<organism evidence="1 2">
    <name type="scientific">Basidiobolus meristosporus CBS 931.73</name>
    <dbReference type="NCBI Taxonomy" id="1314790"/>
    <lineage>
        <taxon>Eukaryota</taxon>
        <taxon>Fungi</taxon>
        <taxon>Fungi incertae sedis</taxon>
        <taxon>Zoopagomycota</taxon>
        <taxon>Entomophthoromycotina</taxon>
        <taxon>Basidiobolomycetes</taxon>
        <taxon>Basidiobolales</taxon>
        <taxon>Basidiobolaceae</taxon>
        <taxon>Basidiobolus</taxon>
    </lineage>
</organism>
<reference evidence="1 2" key="1">
    <citation type="submission" date="2016-07" db="EMBL/GenBank/DDBJ databases">
        <title>Pervasive Adenine N6-methylation of Active Genes in Fungi.</title>
        <authorList>
            <consortium name="DOE Joint Genome Institute"/>
            <person name="Mondo S.J."/>
            <person name="Dannebaum R.O."/>
            <person name="Kuo R.C."/>
            <person name="Labutti K."/>
            <person name="Haridas S."/>
            <person name="Kuo A."/>
            <person name="Salamov A."/>
            <person name="Ahrendt S.R."/>
            <person name="Lipzen A."/>
            <person name="Sullivan W."/>
            <person name="Andreopoulos W.B."/>
            <person name="Clum A."/>
            <person name="Lindquist E."/>
            <person name="Daum C."/>
            <person name="Ramamoorthy G.K."/>
            <person name="Gryganskyi A."/>
            <person name="Culley D."/>
            <person name="Magnuson J.K."/>
            <person name="James T.Y."/>
            <person name="O'Malley M.A."/>
            <person name="Stajich J.E."/>
            <person name="Spatafora J.W."/>
            <person name="Visel A."/>
            <person name="Grigoriev I.V."/>
        </authorList>
    </citation>
    <scope>NUCLEOTIDE SEQUENCE [LARGE SCALE GENOMIC DNA]</scope>
    <source>
        <strain evidence="1 2">CBS 931.73</strain>
    </source>
</reference>
<dbReference type="AlphaFoldDB" id="A0A1Y1YTJ1"/>
<dbReference type="CDD" id="cd05325">
    <property type="entry name" value="carb_red_sniffer_like_SDR_c"/>
    <property type="match status" value="1"/>
</dbReference>